<proteinExistence type="predicted"/>
<accession>A0ACB6QFI9</accession>
<gene>
    <name evidence="1" type="ORF">BDR25DRAFT_202783</name>
</gene>
<dbReference type="Proteomes" id="UP000799755">
    <property type="component" value="Unassembled WGS sequence"/>
</dbReference>
<keyword evidence="2" id="KW-1185">Reference proteome</keyword>
<name>A0ACB6QFI9_9PLEO</name>
<sequence>VMETRKRVLGEDHPDTLTSMSNLASTWKSQGCAKQAIGLMSECVLIRQRKLGANRPYTTPSL</sequence>
<feature type="non-terminal residue" evidence="1">
    <location>
        <position position="62"/>
    </location>
</feature>
<organism evidence="1 2">
    <name type="scientific">Lindgomyces ingoldianus</name>
    <dbReference type="NCBI Taxonomy" id="673940"/>
    <lineage>
        <taxon>Eukaryota</taxon>
        <taxon>Fungi</taxon>
        <taxon>Dikarya</taxon>
        <taxon>Ascomycota</taxon>
        <taxon>Pezizomycotina</taxon>
        <taxon>Dothideomycetes</taxon>
        <taxon>Pleosporomycetidae</taxon>
        <taxon>Pleosporales</taxon>
        <taxon>Lindgomycetaceae</taxon>
        <taxon>Lindgomyces</taxon>
    </lineage>
</organism>
<dbReference type="EMBL" id="MU003529">
    <property type="protein sequence ID" value="KAF2465662.1"/>
    <property type="molecule type" value="Genomic_DNA"/>
</dbReference>
<protein>
    <submittedName>
        <fullName evidence="1">Uncharacterized protein</fullName>
    </submittedName>
</protein>
<evidence type="ECO:0000313" key="1">
    <source>
        <dbReference type="EMBL" id="KAF2465662.1"/>
    </source>
</evidence>
<reference evidence="1" key="1">
    <citation type="journal article" date="2020" name="Stud. Mycol.">
        <title>101 Dothideomycetes genomes: a test case for predicting lifestyles and emergence of pathogens.</title>
        <authorList>
            <person name="Haridas S."/>
            <person name="Albert R."/>
            <person name="Binder M."/>
            <person name="Bloem J."/>
            <person name="Labutti K."/>
            <person name="Salamov A."/>
            <person name="Andreopoulos B."/>
            <person name="Baker S."/>
            <person name="Barry K."/>
            <person name="Bills G."/>
            <person name="Bluhm B."/>
            <person name="Cannon C."/>
            <person name="Castanera R."/>
            <person name="Culley D."/>
            <person name="Daum C."/>
            <person name="Ezra D."/>
            <person name="Gonzalez J."/>
            <person name="Henrissat B."/>
            <person name="Kuo A."/>
            <person name="Liang C."/>
            <person name="Lipzen A."/>
            <person name="Lutzoni F."/>
            <person name="Magnuson J."/>
            <person name="Mondo S."/>
            <person name="Nolan M."/>
            <person name="Ohm R."/>
            <person name="Pangilinan J."/>
            <person name="Park H.-J."/>
            <person name="Ramirez L."/>
            <person name="Alfaro M."/>
            <person name="Sun H."/>
            <person name="Tritt A."/>
            <person name="Yoshinaga Y."/>
            <person name="Zwiers L.-H."/>
            <person name="Turgeon B."/>
            <person name="Goodwin S."/>
            <person name="Spatafora J."/>
            <person name="Crous P."/>
            <person name="Grigoriev I."/>
        </authorList>
    </citation>
    <scope>NUCLEOTIDE SEQUENCE</scope>
    <source>
        <strain evidence="1">ATCC 200398</strain>
    </source>
</reference>
<evidence type="ECO:0000313" key="2">
    <source>
        <dbReference type="Proteomes" id="UP000799755"/>
    </source>
</evidence>
<feature type="non-terminal residue" evidence="1">
    <location>
        <position position="1"/>
    </location>
</feature>
<comment type="caution">
    <text evidence="1">The sequence shown here is derived from an EMBL/GenBank/DDBJ whole genome shotgun (WGS) entry which is preliminary data.</text>
</comment>